<evidence type="ECO:0008006" key="6">
    <source>
        <dbReference type="Google" id="ProtNLM"/>
    </source>
</evidence>
<reference evidence="4 5" key="1">
    <citation type="submission" date="2019-08" db="EMBL/GenBank/DDBJ databases">
        <title>The genome of the soybean aphid Biotype 1, its phylome, world population structure and adaptation to the North American continent.</title>
        <authorList>
            <person name="Giordano R."/>
            <person name="Donthu R.K."/>
            <person name="Hernandez A.G."/>
            <person name="Wright C.L."/>
            <person name="Zimin A.V."/>
        </authorList>
    </citation>
    <scope>NUCLEOTIDE SEQUENCE [LARGE SCALE GENOMIC DNA]</scope>
    <source>
        <tissue evidence="4">Whole aphids</tissue>
    </source>
</reference>
<keyword evidence="3" id="KW-0067">ATP-binding</keyword>
<dbReference type="EMBL" id="VYZN01000060">
    <property type="protein sequence ID" value="KAE9525483.1"/>
    <property type="molecule type" value="Genomic_DNA"/>
</dbReference>
<dbReference type="GO" id="GO:0005524">
    <property type="term" value="F:ATP binding"/>
    <property type="evidence" value="ECO:0007669"/>
    <property type="project" value="UniProtKB-KW"/>
</dbReference>
<evidence type="ECO:0000313" key="4">
    <source>
        <dbReference type="EMBL" id="KAE9525483.1"/>
    </source>
</evidence>
<dbReference type="PROSITE" id="PS51221">
    <property type="entry name" value="TTL"/>
    <property type="match status" value="1"/>
</dbReference>
<dbReference type="GO" id="GO:0070740">
    <property type="term" value="F:tubulin-glutamic acid ligase activity"/>
    <property type="evidence" value="ECO:0007669"/>
    <property type="project" value="TreeGrafter"/>
</dbReference>
<dbReference type="GO" id="GO:0015631">
    <property type="term" value="F:tubulin binding"/>
    <property type="evidence" value="ECO:0007669"/>
    <property type="project" value="TreeGrafter"/>
</dbReference>
<evidence type="ECO:0000256" key="2">
    <source>
        <dbReference type="ARBA" id="ARBA00022741"/>
    </source>
</evidence>
<organism evidence="4 5">
    <name type="scientific">Aphis glycines</name>
    <name type="common">Soybean aphid</name>
    <dbReference type="NCBI Taxonomy" id="307491"/>
    <lineage>
        <taxon>Eukaryota</taxon>
        <taxon>Metazoa</taxon>
        <taxon>Ecdysozoa</taxon>
        <taxon>Arthropoda</taxon>
        <taxon>Hexapoda</taxon>
        <taxon>Insecta</taxon>
        <taxon>Pterygota</taxon>
        <taxon>Neoptera</taxon>
        <taxon>Paraneoptera</taxon>
        <taxon>Hemiptera</taxon>
        <taxon>Sternorrhyncha</taxon>
        <taxon>Aphidomorpha</taxon>
        <taxon>Aphidoidea</taxon>
        <taxon>Aphididae</taxon>
        <taxon>Aphidini</taxon>
        <taxon>Aphis</taxon>
        <taxon>Aphis</taxon>
    </lineage>
</organism>
<dbReference type="InterPro" id="IPR004344">
    <property type="entry name" value="TTL/TTLL_fam"/>
</dbReference>
<dbReference type="Gene3D" id="3.30.470.20">
    <property type="entry name" value="ATP-grasp fold, B domain"/>
    <property type="match status" value="1"/>
</dbReference>
<dbReference type="PANTHER" id="PTHR12241:SF162">
    <property type="entry name" value="TUBULIN MONOGLUTAMYLASE TTLL4"/>
    <property type="match status" value="1"/>
</dbReference>
<proteinExistence type="predicted"/>
<sequence>MNNLSYSILTKEKMKIGDDGIIPGNFFCTVCNVHMNKIKRSQPLDIHQQYNAFSLDGIKEQLYPIDRLQTLHTNSHKKVDHSKETLLKLNPYLILDTDPTLDNLNYSSGLSRSSHSLGTVPENCFCATSKIHMNRIKRSQPLDTHQQYSVLSSNEIKKQLCPIDHLKSIHKKMDHNKERLLELSPYPILDTDPTLENLNYSNEIFKSFNSLRNKNKDYTTQSMYEIEQNDRSNDVFQYYNNLKQWEENENCSNQDELKNIDQFNYTSIKKNINIRQPPVCRQGKIIPTVSSKRLISANCMQKIECSSLTINSHLNNTEPNNKDFMDIPIQKTLINHVPISTRMPEESKETFESMKNIKNIPKMKELYMYNKEDKQMSPKPESIINIDINEIKKSKLSDKNSEIITAKTRNITDNINNTTVFSINSLKKNMDLKFENSQKCLESPIVQTFNNKSIIEQDYLTDESNKLAFDHLFSGTQKQNDSFEYHSALRPSLFSNMPPYIRFSSYDTKGESFPLSLQKLLKWKLSSITPIVVRRTVQNSGFKLVRSEHNLIENATDLPVTANQSNINVISLQNHCGVTPPIVDAFCGIAPPPNELMMLPRTQSNDWVGTWGKHMKSVSFKTLWQQQKINHFPGTFQIGRKDRLWKNLNELMLKYGKEQFGFIPTSYILPQEAEMLRQIWEKNDEDKWIIKPPASARGTGICVISKWDQIPKDIPLVVQRYIDNPYLINDTKFDLRLYILITSINPLRLYLYDNGLVRFASVKYSSDLTTICDRYMHLTNYSINRLSSQFTENEDADACQGHKWTLRSLWTYMEKERNIDVKKLWESLEDLVVKTVISGESPMSKMCRSNLSNRYNAYELFGIDVLFDEYLKPWILEVNISPSLHSSSPLDLAVKGPLVRDIMNMVGYRIPNKMSYTTHNILLKTLGVKSPLCYDKRLYTLNLSAKEKEKQEYYTNVESRVEYIDSILDDLLPDDIRHLILYEDELTQSGSFQKVFPTTSTFKYHKYFEGSRYYNMLFDAWECKYSNNRKDGIAVLEKLCKLKNHLEVPDIDIEQSKVTYSIIKI</sequence>
<protein>
    <recommendedName>
        <fullName evidence="6">Tubulin polyglutamylase TTLL4</fullName>
    </recommendedName>
</protein>
<dbReference type="AlphaFoldDB" id="A0A6G0T410"/>
<dbReference type="PANTHER" id="PTHR12241">
    <property type="entry name" value="TUBULIN POLYGLUTAMYLASE"/>
    <property type="match status" value="1"/>
</dbReference>
<evidence type="ECO:0000313" key="5">
    <source>
        <dbReference type="Proteomes" id="UP000475862"/>
    </source>
</evidence>
<accession>A0A6G0T410</accession>
<gene>
    <name evidence="4" type="ORF">AGLY_014283</name>
</gene>
<comment type="caution">
    <text evidence="4">The sequence shown here is derived from an EMBL/GenBank/DDBJ whole genome shotgun (WGS) entry which is preliminary data.</text>
</comment>
<dbReference type="Pfam" id="PF03133">
    <property type="entry name" value="TTL"/>
    <property type="match status" value="1"/>
</dbReference>
<name>A0A6G0T410_APHGL</name>
<dbReference type="SUPFAM" id="SSF56059">
    <property type="entry name" value="Glutathione synthetase ATP-binding domain-like"/>
    <property type="match status" value="1"/>
</dbReference>
<evidence type="ECO:0000256" key="1">
    <source>
        <dbReference type="ARBA" id="ARBA00022598"/>
    </source>
</evidence>
<evidence type="ECO:0000256" key="3">
    <source>
        <dbReference type="ARBA" id="ARBA00022840"/>
    </source>
</evidence>
<keyword evidence="5" id="KW-1185">Reference proteome</keyword>
<keyword evidence="2" id="KW-0547">Nucleotide-binding</keyword>
<dbReference type="GO" id="GO:0000226">
    <property type="term" value="P:microtubule cytoskeleton organization"/>
    <property type="evidence" value="ECO:0007669"/>
    <property type="project" value="TreeGrafter"/>
</dbReference>
<dbReference type="OrthoDB" id="202825at2759"/>
<dbReference type="Proteomes" id="UP000475862">
    <property type="component" value="Unassembled WGS sequence"/>
</dbReference>
<dbReference type="GO" id="GO:0036064">
    <property type="term" value="C:ciliary basal body"/>
    <property type="evidence" value="ECO:0007669"/>
    <property type="project" value="TreeGrafter"/>
</dbReference>
<keyword evidence="1" id="KW-0436">Ligase</keyword>